<dbReference type="AlphaFoldDB" id="A0A9Q3V800"/>
<proteinExistence type="predicted"/>
<evidence type="ECO:0000313" key="1">
    <source>
        <dbReference type="EMBL" id="MCD3194791.1"/>
    </source>
</evidence>
<reference evidence="1" key="1">
    <citation type="submission" date="2020-02" db="EMBL/GenBank/DDBJ databases">
        <authorList>
            <person name="Fillo S."/>
            <person name="Giordani F."/>
            <person name="Tonon E."/>
            <person name="Drigo I."/>
            <person name="Anselmo A."/>
            <person name="Fortunato A."/>
            <person name="Bano L."/>
            <person name="Lista F."/>
        </authorList>
    </citation>
    <scope>NUCLEOTIDE SEQUENCE</scope>
    <source>
        <strain evidence="1">IZSVe-TV_9877_3_12</strain>
    </source>
</reference>
<name>A0A9Q3V800_CLOBO</name>
<gene>
    <name evidence="1" type="ORF">G8S53_05725</name>
</gene>
<organism evidence="1 2">
    <name type="scientific">Clostridium botulinum C</name>
    <dbReference type="NCBI Taxonomy" id="36828"/>
    <lineage>
        <taxon>Bacteria</taxon>
        <taxon>Bacillati</taxon>
        <taxon>Bacillota</taxon>
        <taxon>Clostridia</taxon>
        <taxon>Eubacteriales</taxon>
        <taxon>Clostridiaceae</taxon>
        <taxon>Clostridium</taxon>
    </lineage>
</organism>
<dbReference type="EMBL" id="JAAMYB010000004">
    <property type="protein sequence ID" value="MCD3194791.1"/>
    <property type="molecule type" value="Genomic_DNA"/>
</dbReference>
<evidence type="ECO:0000313" key="2">
    <source>
        <dbReference type="Proteomes" id="UP000813637"/>
    </source>
</evidence>
<dbReference type="Proteomes" id="UP000813637">
    <property type="component" value="Unassembled WGS sequence"/>
</dbReference>
<comment type="caution">
    <text evidence="1">The sequence shown here is derived from an EMBL/GenBank/DDBJ whole genome shotgun (WGS) entry which is preliminary data.</text>
</comment>
<accession>A0A9Q3V800</accession>
<reference evidence="1" key="2">
    <citation type="journal article" date="2021" name="Microorganisms">
        <title>Extensive Genome Exploration of Clostridium botulinum Group III Field Strains.</title>
        <authorList>
            <person name="Fillo S."/>
            <person name="Giordani F."/>
            <person name="Tonon E."/>
            <person name="Drigo I."/>
            <person name="Anselmo A."/>
            <person name="Fortunato A."/>
            <person name="Lista F."/>
            <person name="Bano L."/>
        </authorList>
    </citation>
    <scope>NUCLEOTIDE SEQUENCE</scope>
    <source>
        <strain evidence="1">IZSVe-TV_9877_3_12</strain>
    </source>
</reference>
<dbReference type="RefSeq" id="WP_231147882.1">
    <property type="nucleotide sequence ID" value="NZ_JAAMYB010000004.1"/>
</dbReference>
<sequence length="89" mass="10505">MNKPIKLIYNHFASPPQDIRYLINQTITINTKGDLCFDKQILDKELIKTFFIPSNSNWEDIFQSKDKSKKVDKTKEDIKETKEISNKEI</sequence>
<protein>
    <submittedName>
        <fullName evidence="1">Uncharacterized protein</fullName>
    </submittedName>
</protein>